<dbReference type="PANTHER" id="PTHR45614">
    <property type="entry name" value="MYB PROTEIN-RELATED"/>
    <property type="match status" value="1"/>
</dbReference>
<name>A0AAW2PN62_9LAMI</name>
<keyword evidence="2" id="KW-0677">Repeat</keyword>
<feature type="compositionally biased region" description="Polar residues" evidence="5">
    <location>
        <begin position="161"/>
        <end position="173"/>
    </location>
</feature>
<feature type="compositionally biased region" description="Basic residues" evidence="5">
    <location>
        <begin position="177"/>
        <end position="186"/>
    </location>
</feature>
<evidence type="ECO:0000256" key="4">
    <source>
        <dbReference type="ARBA" id="ARBA00023242"/>
    </source>
</evidence>
<dbReference type="GO" id="GO:0000981">
    <property type="term" value="F:DNA-binding transcription factor activity, RNA polymerase II-specific"/>
    <property type="evidence" value="ECO:0007669"/>
    <property type="project" value="TreeGrafter"/>
</dbReference>
<gene>
    <name evidence="8" type="ORF">Scaly_1444700</name>
</gene>
<feature type="region of interest" description="Disordered" evidence="5">
    <location>
        <begin position="149"/>
        <end position="191"/>
    </location>
</feature>
<dbReference type="SUPFAM" id="SSF46689">
    <property type="entry name" value="Homeodomain-like"/>
    <property type="match status" value="1"/>
</dbReference>
<accession>A0AAW2PN62</accession>
<dbReference type="InterPro" id="IPR001005">
    <property type="entry name" value="SANT/Myb"/>
</dbReference>
<dbReference type="PANTHER" id="PTHR45614:SF218">
    <property type="entry name" value="TRANSCRIPTION FACTOR MYB119-RELATED"/>
    <property type="match status" value="1"/>
</dbReference>
<feature type="domain" description="HTH myb-type" evidence="7">
    <location>
        <begin position="240"/>
        <end position="290"/>
    </location>
</feature>
<evidence type="ECO:0000256" key="2">
    <source>
        <dbReference type="ARBA" id="ARBA00022737"/>
    </source>
</evidence>
<evidence type="ECO:0000256" key="3">
    <source>
        <dbReference type="ARBA" id="ARBA00023125"/>
    </source>
</evidence>
<evidence type="ECO:0000259" key="6">
    <source>
        <dbReference type="PROSITE" id="PS50090"/>
    </source>
</evidence>
<reference evidence="8" key="1">
    <citation type="submission" date="2020-06" db="EMBL/GenBank/DDBJ databases">
        <authorList>
            <person name="Li T."/>
            <person name="Hu X."/>
            <person name="Zhang T."/>
            <person name="Song X."/>
            <person name="Zhang H."/>
            <person name="Dai N."/>
            <person name="Sheng W."/>
            <person name="Hou X."/>
            <person name="Wei L."/>
        </authorList>
    </citation>
    <scope>NUCLEOTIDE SEQUENCE</scope>
    <source>
        <strain evidence="8">KEN8</strain>
        <tissue evidence="8">Leaf</tissue>
    </source>
</reference>
<organism evidence="8">
    <name type="scientific">Sesamum calycinum</name>
    <dbReference type="NCBI Taxonomy" id="2727403"/>
    <lineage>
        <taxon>Eukaryota</taxon>
        <taxon>Viridiplantae</taxon>
        <taxon>Streptophyta</taxon>
        <taxon>Embryophyta</taxon>
        <taxon>Tracheophyta</taxon>
        <taxon>Spermatophyta</taxon>
        <taxon>Magnoliopsida</taxon>
        <taxon>eudicotyledons</taxon>
        <taxon>Gunneridae</taxon>
        <taxon>Pentapetalae</taxon>
        <taxon>asterids</taxon>
        <taxon>lamiids</taxon>
        <taxon>Lamiales</taxon>
        <taxon>Pedaliaceae</taxon>
        <taxon>Sesamum</taxon>
    </lineage>
</organism>
<feature type="domain" description="Myb-like" evidence="6">
    <location>
        <begin position="236"/>
        <end position="286"/>
    </location>
</feature>
<dbReference type="InterPro" id="IPR009057">
    <property type="entry name" value="Homeodomain-like_sf"/>
</dbReference>
<dbReference type="FunFam" id="1.10.10.60:FF:000381">
    <property type="entry name" value="Transcription factor MYB119"/>
    <property type="match status" value="1"/>
</dbReference>
<feature type="domain" description="HTH myb-type" evidence="7">
    <location>
        <begin position="184"/>
        <end position="239"/>
    </location>
</feature>
<dbReference type="SMART" id="SM00717">
    <property type="entry name" value="SANT"/>
    <property type="match status" value="2"/>
</dbReference>
<dbReference type="Pfam" id="PF13921">
    <property type="entry name" value="Myb_DNA-bind_6"/>
    <property type="match status" value="1"/>
</dbReference>
<dbReference type="GO" id="GO:0000978">
    <property type="term" value="F:RNA polymerase II cis-regulatory region sequence-specific DNA binding"/>
    <property type="evidence" value="ECO:0007669"/>
    <property type="project" value="TreeGrafter"/>
</dbReference>
<keyword evidence="3" id="KW-0238">DNA-binding</keyword>
<dbReference type="GO" id="GO:0005634">
    <property type="term" value="C:nucleus"/>
    <property type="evidence" value="ECO:0007669"/>
    <property type="project" value="UniProtKB-SubCell"/>
</dbReference>
<protein>
    <submittedName>
        <fullName evidence="8">Transcription factor</fullName>
    </submittedName>
</protein>
<keyword evidence="4" id="KW-0539">Nucleus</keyword>
<dbReference type="AlphaFoldDB" id="A0AAW2PN62"/>
<sequence length="403" mass="45966">MESDSNPRNDQNTLHPSGINLKLETLDDDFYIDNLLSSKGYNLQDFQNHVHFPITASSFIPDIGVQTNGYDPFDPFFHGCTTDFGVYDFKPYDENDSIGAAMHDLQGGGFLNFSDRNDSLMEMERALKYHDARPLRFTVPDEGSCVTADDIGSHKEDGKNINKNSNNSETASATAKKGGKGRKNPKAAKGQWTAEEDRVLVLLVEKYGERKWSNIAQMMNGRIGKQCRERWHNHLRPNIKKEMWTEEEDRILIDVHAKVGNKWAEIAKSLPGRTENSIKNHWNATKRRQFARRKCRTKWPKPSSVLQNYIKSLNLEKTSNSRSKNMEPSPAADAVTAPQHAEIEVFPDDNMAQEFEFDDQVPEFTFDDDDDDDDHFDVGLLPDMPPLMQCEVRREVDFFGGIV</sequence>
<evidence type="ECO:0000256" key="5">
    <source>
        <dbReference type="SAM" id="MobiDB-lite"/>
    </source>
</evidence>
<dbReference type="InterPro" id="IPR017930">
    <property type="entry name" value="Myb_dom"/>
</dbReference>
<evidence type="ECO:0000313" key="8">
    <source>
        <dbReference type="EMBL" id="KAL0357590.1"/>
    </source>
</evidence>
<dbReference type="FunFam" id="1.10.10.60:FF:000010">
    <property type="entry name" value="Transcriptional activator Myb isoform A"/>
    <property type="match status" value="1"/>
</dbReference>
<feature type="compositionally biased region" description="Basic and acidic residues" evidence="5">
    <location>
        <begin position="151"/>
        <end position="160"/>
    </location>
</feature>
<dbReference type="PROSITE" id="PS50090">
    <property type="entry name" value="MYB_LIKE"/>
    <property type="match status" value="2"/>
</dbReference>
<reference evidence="8" key="2">
    <citation type="journal article" date="2024" name="Plant">
        <title>Genomic evolution and insights into agronomic trait innovations of Sesamum species.</title>
        <authorList>
            <person name="Miao H."/>
            <person name="Wang L."/>
            <person name="Qu L."/>
            <person name="Liu H."/>
            <person name="Sun Y."/>
            <person name="Le M."/>
            <person name="Wang Q."/>
            <person name="Wei S."/>
            <person name="Zheng Y."/>
            <person name="Lin W."/>
            <person name="Duan Y."/>
            <person name="Cao H."/>
            <person name="Xiong S."/>
            <person name="Wang X."/>
            <person name="Wei L."/>
            <person name="Li C."/>
            <person name="Ma Q."/>
            <person name="Ju M."/>
            <person name="Zhao R."/>
            <person name="Li G."/>
            <person name="Mu C."/>
            <person name="Tian Q."/>
            <person name="Mei H."/>
            <person name="Zhang T."/>
            <person name="Gao T."/>
            <person name="Zhang H."/>
        </authorList>
    </citation>
    <scope>NUCLEOTIDE SEQUENCE</scope>
    <source>
        <strain evidence="8">KEN8</strain>
    </source>
</reference>
<dbReference type="EMBL" id="JACGWM010000008">
    <property type="protein sequence ID" value="KAL0357590.1"/>
    <property type="molecule type" value="Genomic_DNA"/>
</dbReference>
<dbReference type="PROSITE" id="PS51294">
    <property type="entry name" value="HTH_MYB"/>
    <property type="match status" value="2"/>
</dbReference>
<comment type="subcellular location">
    <subcellularLocation>
        <location evidence="1">Nucleus</location>
    </subcellularLocation>
</comment>
<feature type="domain" description="Myb-like" evidence="6">
    <location>
        <begin position="184"/>
        <end position="235"/>
    </location>
</feature>
<proteinExistence type="predicted"/>
<evidence type="ECO:0000256" key="1">
    <source>
        <dbReference type="ARBA" id="ARBA00004123"/>
    </source>
</evidence>
<dbReference type="CDD" id="cd00167">
    <property type="entry name" value="SANT"/>
    <property type="match status" value="2"/>
</dbReference>
<dbReference type="Gene3D" id="1.10.10.60">
    <property type="entry name" value="Homeodomain-like"/>
    <property type="match status" value="2"/>
</dbReference>
<comment type="caution">
    <text evidence="8">The sequence shown here is derived from an EMBL/GenBank/DDBJ whole genome shotgun (WGS) entry which is preliminary data.</text>
</comment>
<evidence type="ECO:0000259" key="7">
    <source>
        <dbReference type="PROSITE" id="PS51294"/>
    </source>
</evidence>
<dbReference type="InterPro" id="IPR050560">
    <property type="entry name" value="MYB_TF"/>
</dbReference>